<keyword evidence="3" id="KW-1185">Reference proteome</keyword>
<name>A0A016RWW4_9BILA</name>
<dbReference type="EMBL" id="JARK01001686">
    <property type="protein sequence ID" value="EYB82806.1"/>
    <property type="molecule type" value="Genomic_DNA"/>
</dbReference>
<dbReference type="AlphaFoldDB" id="A0A016RWW4"/>
<evidence type="ECO:0000313" key="3">
    <source>
        <dbReference type="Proteomes" id="UP000024635"/>
    </source>
</evidence>
<accession>A0A016RWW4</accession>
<proteinExistence type="predicted"/>
<sequence>MICCRDGNSSTVAPRVSRVREKRTAIDAHCIVVVVQIQCWFLRRRRRASARQQSCKARLLRWLFGSPTTRPTIVLTSLVGWETKCKTSQNKRDACQNMPKPMEYRKETVLLRGAERLRRGVSEETSTESGRPRVYSAFR</sequence>
<comment type="caution">
    <text evidence="2">The sequence shown here is derived from an EMBL/GenBank/DDBJ whole genome shotgun (WGS) entry which is preliminary data.</text>
</comment>
<protein>
    <submittedName>
        <fullName evidence="2">Uncharacterized protein</fullName>
    </submittedName>
</protein>
<organism evidence="2 3">
    <name type="scientific">Ancylostoma ceylanicum</name>
    <dbReference type="NCBI Taxonomy" id="53326"/>
    <lineage>
        <taxon>Eukaryota</taxon>
        <taxon>Metazoa</taxon>
        <taxon>Ecdysozoa</taxon>
        <taxon>Nematoda</taxon>
        <taxon>Chromadorea</taxon>
        <taxon>Rhabditida</taxon>
        <taxon>Rhabditina</taxon>
        <taxon>Rhabditomorpha</taxon>
        <taxon>Strongyloidea</taxon>
        <taxon>Ancylostomatidae</taxon>
        <taxon>Ancylostomatinae</taxon>
        <taxon>Ancylostoma</taxon>
    </lineage>
</organism>
<evidence type="ECO:0000313" key="2">
    <source>
        <dbReference type="EMBL" id="EYB82806.1"/>
    </source>
</evidence>
<feature type="region of interest" description="Disordered" evidence="1">
    <location>
        <begin position="119"/>
        <end position="139"/>
    </location>
</feature>
<dbReference type="Proteomes" id="UP000024635">
    <property type="component" value="Unassembled WGS sequence"/>
</dbReference>
<evidence type="ECO:0000256" key="1">
    <source>
        <dbReference type="SAM" id="MobiDB-lite"/>
    </source>
</evidence>
<gene>
    <name evidence="2" type="primary">Acey_s0350.g3217</name>
    <name evidence="2" type="ORF">Y032_0350g3217</name>
</gene>
<reference evidence="3" key="1">
    <citation type="journal article" date="2015" name="Nat. Genet.">
        <title>The genome and transcriptome of the zoonotic hookworm Ancylostoma ceylanicum identify infection-specific gene families.</title>
        <authorList>
            <person name="Schwarz E.M."/>
            <person name="Hu Y."/>
            <person name="Antoshechkin I."/>
            <person name="Miller M.M."/>
            <person name="Sternberg P.W."/>
            <person name="Aroian R.V."/>
        </authorList>
    </citation>
    <scope>NUCLEOTIDE SEQUENCE</scope>
    <source>
        <strain evidence="3">HY135</strain>
    </source>
</reference>